<dbReference type="Pfam" id="PF00664">
    <property type="entry name" value="ABC_membrane"/>
    <property type="match status" value="1"/>
</dbReference>
<evidence type="ECO:0000256" key="3">
    <source>
        <dbReference type="ARBA" id="ARBA00022692"/>
    </source>
</evidence>
<dbReference type="InterPro" id="IPR003593">
    <property type="entry name" value="AAA+_ATPase"/>
</dbReference>
<dbReference type="InterPro" id="IPR036640">
    <property type="entry name" value="ABC1_TM_sf"/>
</dbReference>
<dbReference type="AlphaFoldDB" id="A0A4V5NWT5"/>
<proteinExistence type="predicted"/>
<dbReference type="InterPro" id="IPR017871">
    <property type="entry name" value="ABC_transporter-like_CS"/>
</dbReference>
<evidence type="ECO:0000256" key="5">
    <source>
        <dbReference type="ARBA" id="ARBA00022840"/>
    </source>
</evidence>
<dbReference type="Gene3D" id="1.20.1560.10">
    <property type="entry name" value="ABC transporter type 1, transmembrane domain"/>
    <property type="match status" value="1"/>
</dbReference>
<dbReference type="RefSeq" id="WP_136861446.1">
    <property type="nucleotide sequence ID" value="NZ_SWCJ01000001.1"/>
</dbReference>
<dbReference type="InterPro" id="IPR027417">
    <property type="entry name" value="P-loop_NTPase"/>
</dbReference>
<feature type="transmembrane region" description="Helical" evidence="8">
    <location>
        <begin position="178"/>
        <end position="196"/>
    </location>
</feature>
<feature type="transmembrane region" description="Helical" evidence="8">
    <location>
        <begin position="260"/>
        <end position="283"/>
    </location>
</feature>
<gene>
    <name evidence="11" type="ORF">FCL42_00670</name>
</gene>
<keyword evidence="4" id="KW-0547">Nucleotide-binding</keyword>
<dbReference type="SMART" id="SM00382">
    <property type="entry name" value="AAA"/>
    <property type="match status" value="1"/>
</dbReference>
<dbReference type="GO" id="GO:0140359">
    <property type="term" value="F:ABC-type transporter activity"/>
    <property type="evidence" value="ECO:0007669"/>
    <property type="project" value="InterPro"/>
</dbReference>
<evidence type="ECO:0000313" key="12">
    <source>
        <dbReference type="Proteomes" id="UP000305675"/>
    </source>
</evidence>
<evidence type="ECO:0000256" key="2">
    <source>
        <dbReference type="ARBA" id="ARBA00022448"/>
    </source>
</evidence>
<evidence type="ECO:0000259" key="9">
    <source>
        <dbReference type="PROSITE" id="PS50893"/>
    </source>
</evidence>
<dbReference type="InterPro" id="IPR003439">
    <property type="entry name" value="ABC_transporter-like_ATP-bd"/>
</dbReference>
<dbReference type="CDD" id="cd18582">
    <property type="entry name" value="ABC_6TM_ATM1_ABCB7"/>
    <property type="match status" value="1"/>
</dbReference>
<dbReference type="InterPro" id="IPR011527">
    <property type="entry name" value="ABC1_TM_dom"/>
</dbReference>
<dbReference type="PROSITE" id="PS50929">
    <property type="entry name" value="ABC_TM1F"/>
    <property type="match status" value="1"/>
</dbReference>
<keyword evidence="7 8" id="KW-0472">Membrane</keyword>
<feature type="transmembrane region" description="Helical" evidence="8">
    <location>
        <begin position="73"/>
        <end position="91"/>
    </location>
</feature>
<dbReference type="SUPFAM" id="SSF90123">
    <property type="entry name" value="ABC transporter transmembrane region"/>
    <property type="match status" value="1"/>
</dbReference>
<feature type="domain" description="ABC transmembrane type-1" evidence="10">
    <location>
        <begin position="35"/>
        <end position="321"/>
    </location>
</feature>
<protein>
    <submittedName>
        <fullName evidence="11">ABC transporter ATP-binding protein/permease</fullName>
    </submittedName>
</protein>
<keyword evidence="2" id="KW-0813">Transport</keyword>
<evidence type="ECO:0000256" key="8">
    <source>
        <dbReference type="SAM" id="Phobius"/>
    </source>
</evidence>
<dbReference type="GO" id="GO:0034040">
    <property type="term" value="F:ATPase-coupled lipid transmembrane transporter activity"/>
    <property type="evidence" value="ECO:0007669"/>
    <property type="project" value="TreeGrafter"/>
</dbReference>
<dbReference type="PROSITE" id="PS50893">
    <property type="entry name" value="ABC_TRANSPORTER_2"/>
    <property type="match status" value="1"/>
</dbReference>
<dbReference type="FunFam" id="3.40.50.300:FF:000186">
    <property type="entry name" value="ATP-binding cassette sub-family B member 7, mitochondrial"/>
    <property type="match status" value="1"/>
</dbReference>
<dbReference type="Pfam" id="PF00005">
    <property type="entry name" value="ABC_tran"/>
    <property type="match status" value="1"/>
</dbReference>
<dbReference type="Gene3D" id="3.40.50.300">
    <property type="entry name" value="P-loop containing nucleotide triphosphate hydrolases"/>
    <property type="match status" value="1"/>
</dbReference>
<keyword evidence="5 11" id="KW-0067">ATP-binding</keyword>
<keyword evidence="6 8" id="KW-1133">Transmembrane helix</keyword>
<comment type="subcellular location">
    <subcellularLocation>
        <location evidence="1">Cell membrane</location>
        <topology evidence="1">Multi-pass membrane protein</topology>
    </subcellularLocation>
</comment>
<evidence type="ECO:0000256" key="7">
    <source>
        <dbReference type="ARBA" id="ARBA00023136"/>
    </source>
</evidence>
<dbReference type="PROSITE" id="PS00211">
    <property type="entry name" value="ABC_TRANSPORTER_1"/>
    <property type="match status" value="1"/>
</dbReference>
<sequence length="615" mass="68611">MRRHQQATVSYQNVNFGVLKSLIPYLLEFKVILGLSLACLVGAKVASVGLPFILKDIVDTLDGVGDIPAATAIPLALLLAYGLTRFANVLFGELRDTLFGRITERAMRRVGLKVFKHLHRLDLAFHLERRTGGVSRDIERGTNGISFLMRFMVFNIVPTLLEITLVVGLLWWNYHIGFALIVAVAVTAYIGFSVVATEWRTDFVRQVNAAESQSSTRAVDSLLNFETVKYFTNEDHESQHYDKELANWEQARRKNRLSLFALNGGQALIIAVAMTAAMILAASDVVNEQMTLGDFVLINSFMMQVFMPLNFLGFVYREMKGALANIERMFELLDREPLVNDKPEAPALKMNGGTICFDNVAFGYHPQRPILNGVSFEVKPKQKVAIVGASGAGKSTLFKLLFRFYEVSSGEIRIDGQAIDGITQKSLRGAIGVVPQDTVLFNTSIFDNIRYGRVDASDDEVWHAIRLAHLDQFIERLPEKEQTLVGERGLKLSGGEKQRVAIARAILKQPPIMVFDEATSSLDSHSERHILAAMQEIAKEQTTLVIAHRLSTVVDADNIIVLDQGQVVEQGTHEELLEKQGHYSALWLVQQQSQRQSLQRSQRQADDLQNGGEIS</sequence>
<dbReference type="PANTHER" id="PTHR24221">
    <property type="entry name" value="ATP-BINDING CASSETTE SUB-FAMILY B"/>
    <property type="match status" value="1"/>
</dbReference>
<organism evidence="11 12">
    <name type="scientific">Ferrimonas aestuarii</name>
    <dbReference type="NCBI Taxonomy" id="2569539"/>
    <lineage>
        <taxon>Bacteria</taxon>
        <taxon>Pseudomonadati</taxon>
        <taxon>Pseudomonadota</taxon>
        <taxon>Gammaproteobacteria</taxon>
        <taxon>Alteromonadales</taxon>
        <taxon>Ferrimonadaceae</taxon>
        <taxon>Ferrimonas</taxon>
    </lineage>
</organism>
<evidence type="ECO:0000313" key="11">
    <source>
        <dbReference type="EMBL" id="TKB58298.1"/>
    </source>
</evidence>
<dbReference type="GO" id="GO:0005524">
    <property type="term" value="F:ATP binding"/>
    <property type="evidence" value="ECO:0007669"/>
    <property type="project" value="UniProtKB-KW"/>
</dbReference>
<feature type="transmembrane region" description="Helical" evidence="8">
    <location>
        <begin position="295"/>
        <end position="316"/>
    </location>
</feature>
<keyword evidence="3 8" id="KW-0812">Transmembrane</keyword>
<dbReference type="PANTHER" id="PTHR24221:SF632">
    <property type="entry name" value="ATP-DEPENDENT LIPID A-CORE FLIPPASE"/>
    <property type="match status" value="1"/>
</dbReference>
<dbReference type="SUPFAM" id="SSF52540">
    <property type="entry name" value="P-loop containing nucleoside triphosphate hydrolases"/>
    <property type="match status" value="1"/>
</dbReference>
<evidence type="ECO:0000259" key="10">
    <source>
        <dbReference type="PROSITE" id="PS50929"/>
    </source>
</evidence>
<feature type="transmembrane region" description="Helical" evidence="8">
    <location>
        <begin position="31"/>
        <end position="53"/>
    </location>
</feature>
<reference evidence="11 12" key="1">
    <citation type="submission" date="2019-04" db="EMBL/GenBank/DDBJ databases">
        <authorList>
            <person name="Hwang J.C."/>
        </authorList>
    </citation>
    <scope>NUCLEOTIDE SEQUENCE [LARGE SCALE GENOMIC DNA]</scope>
    <source>
        <strain evidence="11 12">IMCC35002</strain>
    </source>
</reference>
<dbReference type="EMBL" id="SWCJ01000001">
    <property type="protein sequence ID" value="TKB58298.1"/>
    <property type="molecule type" value="Genomic_DNA"/>
</dbReference>
<feature type="domain" description="ABC transporter" evidence="9">
    <location>
        <begin position="355"/>
        <end position="589"/>
    </location>
</feature>
<dbReference type="GO" id="GO:0005886">
    <property type="term" value="C:plasma membrane"/>
    <property type="evidence" value="ECO:0007669"/>
    <property type="project" value="UniProtKB-SubCell"/>
</dbReference>
<feature type="transmembrane region" description="Helical" evidence="8">
    <location>
        <begin position="147"/>
        <end position="172"/>
    </location>
</feature>
<evidence type="ECO:0000256" key="1">
    <source>
        <dbReference type="ARBA" id="ARBA00004651"/>
    </source>
</evidence>
<keyword evidence="12" id="KW-1185">Reference proteome</keyword>
<evidence type="ECO:0000256" key="4">
    <source>
        <dbReference type="ARBA" id="ARBA00022741"/>
    </source>
</evidence>
<dbReference type="OrthoDB" id="9806127at2"/>
<evidence type="ECO:0000256" key="6">
    <source>
        <dbReference type="ARBA" id="ARBA00022989"/>
    </source>
</evidence>
<accession>A0A4V5NWT5</accession>
<comment type="caution">
    <text evidence="11">The sequence shown here is derived from an EMBL/GenBank/DDBJ whole genome shotgun (WGS) entry which is preliminary data.</text>
</comment>
<dbReference type="Proteomes" id="UP000305675">
    <property type="component" value="Unassembled WGS sequence"/>
</dbReference>
<dbReference type="GO" id="GO:0016887">
    <property type="term" value="F:ATP hydrolysis activity"/>
    <property type="evidence" value="ECO:0007669"/>
    <property type="project" value="InterPro"/>
</dbReference>
<name>A0A4V5NWT5_9GAMM</name>
<dbReference type="InterPro" id="IPR039421">
    <property type="entry name" value="Type_1_exporter"/>
</dbReference>